<comment type="caution">
    <text evidence="1">The sequence shown here is derived from an EMBL/GenBank/DDBJ whole genome shotgun (WGS) entry which is preliminary data.</text>
</comment>
<evidence type="ECO:0000313" key="2">
    <source>
        <dbReference type="Proteomes" id="UP001595075"/>
    </source>
</evidence>
<evidence type="ECO:0000313" key="1">
    <source>
        <dbReference type="EMBL" id="KAL2073544.1"/>
    </source>
</evidence>
<dbReference type="EMBL" id="JAZHXI010000003">
    <property type="protein sequence ID" value="KAL2073544.1"/>
    <property type="molecule type" value="Genomic_DNA"/>
</dbReference>
<keyword evidence="2" id="KW-1185">Reference proteome</keyword>
<organism evidence="1 2">
    <name type="scientific">Oculimacula yallundae</name>
    <dbReference type="NCBI Taxonomy" id="86028"/>
    <lineage>
        <taxon>Eukaryota</taxon>
        <taxon>Fungi</taxon>
        <taxon>Dikarya</taxon>
        <taxon>Ascomycota</taxon>
        <taxon>Pezizomycotina</taxon>
        <taxon>Leotiomycetes</taxon>
        <taxon>Helotiales</taxon>
        <taxon>Ploettnerulaceae</taxon>
        <taxon>Oculimacula</taxon>
    </lineage>
</organism>
<protein>
    <submittedName>
        <fullName evidence="1">Uncharacterized protein</fullName>
    </submittedName>
</protein>
<sequence>MKTPISILTVSASLHLSGHPISSVLTKQWSLASPEVATRFENIGYQVDPNDIRNTIAGLREIIKERDWDGIIFGWCVRGHVEFTELFEKLVQAAFEEVVMRKSERVKGKDVKIMFCEGPEGLVKAAVRNFPVE</sequence>
<reference evidence="1 2" key="1">
    <citation type="journal article" date="2024" name="Commun. Biol.">
        <title>Comparative genomic analysis of thermophilic fungi reveals convergent evolutionary adaptations and gene losses.</title>
        <authorList>
            <person name="Steindorff A.S."/>
            <person name="Aguilar-Pontes M.V."/>
            <person name="Robinson A.J."/>
            <person name="Andreopoulos B."/>
            <person name="LaButti K."/>
            <person name="Kuo A."/>
            <person name="Mondo S."/>
            <person name="Riley R."/>
            <person name="Otillar R."/>
            <person name="Haridas S."/>
            <person name="Lipzen A."/>
            <person name="Grimwood J."/>
            <person name="Schmutz J."/>
            <person name="Clum A."/>
            <person name="Reid I.D."/>
            <person name="Moisan M.C."/>
            <person name="Butler G."/>
            <person name="Nguyen T.T.M."/>
            <person name="Dewar K."/>
            <person name="Conant G."/>
            <person name="Drula E."/>
            <person name="Henrissat B."/>
            <person name="Hansel C."/>
            <person name="Singer S."/>
            <person name="Hutchinson M.I."/>
            <person name="de Vries R.P."/>
            <person name="Natvig D.O."/>
            <person name="Powell A.J."/>
            <person name="Tsang A."/>
            <person name="Grigoriev I.V."/>
        </authorList>
    </citation>
    <scope>NUCLEOTIDE SEQUENCE [LARGE SCALE GENOMIC DNA]</scope>
    <source>
        <strain evidence="1 2">CBS 494.80</strain>
    </source>
</reference>
<accession>A0ABR4CUH0</accession>
<proteinExistence type="predicted"/>
<dbReference type="Proteomes" id="UP001595075">
    <property type="component" value="Unassembled WGS sequence"/>
</dbReference>
<gene>
    <name evidence="1" type="ORF">VTL71DRAFT_10870</name>
</gene>
<name>A0ABR4CUH0_9HELO</name>